<proteinExistence type="predicted"/>
<gene>
    <name evidence="2" type="ORF">BECKFM1743A_GA0114220_107303</name>
    <name evidence="3" type="ORF">BECKFM1743B_GA0114221_102955</name>
    <name evidence="1" type="ORF">BECKFM1743C_GA0114222_103515</name>
</gene>
<evidence type="ECO:0000313" key="1">
    <source>
        <dbReference type="EMBL" id="VFJ63683.1"/>
    </source>
</evidence>
<organism evidence="1">
    <name type="scientific">Candidatus Kentrum sp. FM</name>
    <dbReference type="NCBI Taxonomy" id="2126340"/>
    <lineage>
        <taxon>Bacteria</taxon>
        <taxon>Pseudomonadati</taxon>
        <taxon>Pseudomonadota</taxon>
        <taxon>Gammaproteobacteria</taxon>
        <taxon>Candidatus Kentrum</taxon>
    </lineage>
</organism>
<evidence type="ECO:0000313" key="2">
    <source>
        <dbReference type="EMBL" id="VFJ73556.1"/>
    </source>
</evidence>
<accession>A0A450TAG8</accession>
<dbReference type="EMBL" id="CAADFL010000295">
    <property type="protein sequence ID" value="VFK13837.1"/>
    <property type="molecule type" value="Genomic_DNA"/>
</dbReference>
<protein>
    <submittedName>
        <fullName evidence="1">Uncharacterized protein</fullName>
    </submittedName>
</protein>
<sequence>MSILSEFLPRYGTQSDFCIYLYYQRLFRRKFKILPLKVYF</sequence>
<dbReference type="EMBL" id="CAADEZ010000730">
    <property type="protein sequence ID" value="VFJ73556.1"/>
    <property type="molecule type" value="Genomic_DNA"/>
</dbReference>
<evidence type="ECO:0000313" key="3">
    <source>
        <dbReference type="EMBL" id="VFK13837.1"/>
    </source>
</evidence>
<dbReference type="AlphaFoldDB" id="A0A450TAG8"/>
<dbReference type="EMBL" id="CAADFA010000351">
    <property type="protein sequence ID" value="VFJ63683.1"/>
    <property type="molecule type" value="Genomic_DNA"/>
</dbReference>
<reference evidence="1" key="1">
    <citation type="submission" date="2019-02" db="EMBL/GenBank/DDBJ databases">
        <authorList>
            <person name="Gruber-Vodicka R. H."/>
            <person name="Seah K. B. B."/>
        </authorList>
    </citation>
    <scope>NUCLEOTIDE SEQUENCE</scope>
    <source>
        <strain evidence="2">BECK_BZ163</strain>
        <strain evidence="3">BECK_BZ164</strain>
        <strain evidence="1">BECK_BZ165</strain>
    </source>
</reference>
<name>A0A450TAG8_9GAMM</name>